<feature type="compositionally biased region" description="Low complexity" evidence="3">
    <location>
        <begin position="1779"/>
        <end position="1802"/>
    </location>
</feature>
<feature type="compositionally biased region" description="Low complexity" evidence="3">
    <location>
        <begin position="54"/>
        <end position="92"/>
    </location>
</feature>
<feature type="compositionally biased region" description="Polar residues" evidence="3">
    <location>
        <begin position="1700"/>
        <end position="1721"/>
    </location>
</feature>
<feature type="compositionally biased region" description="Basic and acidic residues" evidence="3">
    <location>
        <begin position="547"/>
        <end position="583"/>
    </location>
</feature>
<feature type="compositionally biased region" description="Polar residues" evidence="3">
    <location>
        <begin position="1892"/>
        <end position="1911"/>
    </location>
</feature>
<gene>
    <name evidence="5" type="ORF">V1264_014432</name>
</gene>
<feature type="compositionally biased region" description="Polar residues" evidence="3">
    <location>
        <begin position="2016"/>
        <end position="2039"/>
    </location>
</feature>
<organism evidence="5 6">
    <name type="scientific">Littorina saxatilis</name>
    <dbReference type="NCBI Taxonomy" id="31220"/>
    <lineage>
        <taxon>Eukaryota</taxon>
        <taxon>Metazoa</taxon>
        <taxon>Spiralia</taxon>
        <taxon>Lophotrochozoa</taxon>
        <taxon>Mollusca</taxon>
        <taxon>Gastropoda</taxon>
        <taxon>Caenogastropoda</taxon>
        <taxon>Littorinimorpha</taxon>
        <taxon>Littorinoidea</taxon>
        <taxon>Littorinidae</taxon>
        <taxon>Littorina</taxon>
    </lineage>
</organism>
<feature type="region of interest" description="Disordered" evidence="3">
    <location>
        <begin position="814"/>
        <end position="851"/>
    </location>
</feature>
<dbReference type="InterPro" id="IPR051825">
    <property type="entry name" value="SRCIN1"/>
</dbReference>
<feature type="region of interest" description="Disordered" evidence="3">
    <location>
        <begin position="54"/>
        <end position="801"/>
    </location>
</feature>
<evidence type="ECO:0000313" key="6">
    <source>
        <dbReference type="Proteomes" id="UP001374579"/>
    </source>
</evidence>
<feature type="compositionally biased region" description="Polar residues" evidence="3">
    <location>
        <begin position="1348"/>
        <end position="1357"/>
    </location>
</feature>
<dbReference type="InterPro" id="IPR022782">
    <property type="entry name" value="AIP3-like_C"/>
</dbReference>
<protein>
    <recommendedName>
        <fullName evidence="4">Actin interacting protein 3-like C-terminal domain-containing protein</fullName>
    </recommendedName>
</protein>
<dbReference type="Proteomes" id="UP001374579">
    <property type="component" value="Unassembled WGS sequence"/>
</dbReference>
<feature type="compositionally biased region" description="Basic and acidic residues" evidence="3">
    <location>
        <begin position="111"/>
        <end position="120"/>
    </location>
</feature>
<dbReference type="GO" id="GO:0005737">
    <property type="term" value="C:cytoplasm"/>
    <property type="evidence" value="ECO:0007669"/>
    <property type="project" value="TreeGrafter"/>
</dbReference>
<feature type="compositionally biased region" description="Basic and acidic residues" evidence="3">
    <location>
        <begin position="492"/>
        <end position="507"/>
    </location>
</feature>
<feature type="region of interest" description="Disordered" evidence="3">
    <location>
        <begin position="1190"/>
        <end position="1271"/>
    </location>
</feature>
<feature type="region of interest" description="Disordered" evidence="3">
    <location>
        <begin position="1"/>
        <end position="40"/>
    </location>
</feature>
<feature type="region of interest" description="Disordered" evidence="3">
    <location>
        <begin position="1285"/>
        <end position="1311"/>
    </location>
</feature>
<name>A0AAN9BSP6_9CAEN</name>
<feature type="compositionally biased region" description="Polar residues" evidence="3">
    <location>
        <begin position="1809"/>
        <end position="1819"/>
    </location>
</feature>
<feature type="compositionally biased region" description="Polar residues" evidence="3">
    <location>
        <begin position="791"/>
        <end position="800"/>
    </location>
</feature>
<feature type="compositionally biased region" description="Low complexity" evidence="3">
    <location>
        <begin position="726"/>
        <end position="748"/>
    </location>
</feature>
<feature type="compositionally biased region" description="Polar residues" evidence="3">
    <location>
        <begin position="1059"/>
        <end position="1071"/>
    </location>
</feature>
<feature type="compositionally biased region" description="Basic and acidic residues" evidence="3">
    <location>
        <begin position="1722"/>
        <end position="1734"/>
    </location>
</feature>
<feature type="compositionally biased region" description="Polar residues" evidence="3">
    <location>
        <begin position="233"/>
        <end position="251"/>
    </location>
</feature>
<feature type="compositionally biased region" description="Polar residues" evidence="3">
    <location>
        <begin position="1234"/>
        <end position="1246"/>
    </location>
</feature>
<comment type="caution">
    <text evidence="5">The sequence shown here is derived from an EMBL/GenBank/DDBJ whole genome shotgun (WGS) entry which is preliminary data.</text>
</comment>
<feature type="compositionally biased region" description="Low complexity" evidence="3">
    <location>
        <begin position="1975"/>
        <end position="2007"/>
    </location>
</feature>
<dbReference type="PANTHER" id="PTHR22741:SF10">
    <property type="entry name" value="COILED-COIL DOMAIN-CONTAINING PROTEIN CG32809"/>
    <property type="match status" value="1"/>
</dbReference>
<feature type="compositionally biased region" description="Basic and acidic residues" evidence="3">
    <location>
        <begin position="519"/>
        <end position="536"/>
    </location>
</feature>
<dbReference type="Pfam" id="PF03915">
    <property type="entry name" value="AIP3"/>
    <property type="match status" value="2"/>
</dbReference>
<evidence type="ECO:0000313" key="5">
    <source>
        <dbReference type="EMBL" id="KAK7110586.1"/>
    </source>
</evidence>
<feature type="compositionally biased region" description="Basic and acidic residues" evidence="3">
    <location>
        <begin position="363"/>
        <end position="374"/>
    </location>
</feature>
<feature type="region of interest" description="Disordered" evidence="3">
    <location>
        <begin position="1331"/>
        <end position="1357"/>
    </location>
</feature>
<feature type="region of interest" description="Disordered" evidence="3">
    <location>
        <begin position="1113"/>
        <end position="1178"/>
    </location>
</feature>
<evidence type="ECO:0000256" key="2">
    <source>
        <dbReference type="SAM" id="Coils"/>
    </source>
</evidence>
<keyword evidence="1 2" id="KW-0175">Coiled coil</keyword>
<dbReference type="EMBL" id="JBAMIC010000003">
    <property type="protein sequence ID" value="KAK7110586.1"/>
    <property type="molecule type" value="Genomic_DNA"/>
</dbReference>
<dbReference type="PANTHER" id="PTHR22741">
    <property type="entry name" value="P140CAP/SNIP-RELATED"/>
    <property type="match status" value="1"/>
</dbReference>
<feature type="compositionally biased region" description="Polar residues" evidence="3">
    <location>
        <begin position="1860"/>
        <end position="1880"/>
    </location>
</feature>
<feature type="compositionally biased region" description="Basic and acidic residues" evidence="3">
    <location>
        <begin position="1644"/>
        <end position="1654"/>
    </location>
</feature>
<feature type="compositionally biased region" description="Polar residues" evidence="3">
    <location>
        <begin position="383"/>
        <end position="406"/>
    </location>
</feature>
<feature type="compositionally biased region" description="Low complexity" evidence="3">
    <location>
        <begin position="1735"/>
        <end position="1772"/>
    </location>
</feature>
<feature type="coiled-coil region" evidence="2">
    <location>
        <begin position="1367"/>
        <end position="1394"/>
    </location>
</feature>
<feature type="compositionally biased region" description="Basic and acidic residues" evidence="3">
    <location>
        <begin position="604"/>
        <end position="616"/>
    </location>
</feature>
<feature type="compositionally biased region" description="Basic and acidic residues" evidence="3">
    <location>
        <begin position="277"/>
        <end position="313"/>
    </location>
</feature>
<sequence>MASQSDSGSTSSSHVEVSPSHSSGSSVDSGSSTPVFRPRPLSCDAVVDSALSLTSSSSCSSSATLTLTPTPTPYRSGSSGSSTGSTPASARTLVQPRSWRILPRSRMGTSLDRERAREEDTSLDGDLDSKNPDGYEIGSSVDGDDVFSTNEEGSSVDAVGRARSVSDVTRRKVNGSSTSSGESSKHLVGFKTRAERFSLKDDIKPARSRSVEPPKALTLTPVSTHPLSDAPRSMTSTSSHPLAEKSQTLTPKNAHPPTEMSRSLTLPLDSSLVQNALDRRGRSTSRTPDRTKTVKFSEPEKIDLSPTKSDKSSDSPIRNVTVDVRDNAFRVSFSKASKPVTPEKPLTSEKPLSSEKPLMQTDKAGKPEVPEKPARLSWVLNGLTPTNEPKESQQASKTNLSTSSTPPKGDSTKQGRKTQGIGSPKSPVEDVLFSMGFTIADEKQKASKSKTANGKEQKSAEVDAVSSGEQKSSSESKSVPGIALDKNCNSETKPEESECEVSGKVDQADEAVQTSDEALNERGIDVGKGAPPEKQETPLVLTSSDTNVDRIADRKPSKSEQKEIVTKKMMKIKGDKKAEEKAAKAKKKEQKAREKELKAKKKSAASDHESDHEKGRVKLFSWKVEFSAKDKSTHAPDTSKCKEDKKKKEHKKLKLFGKDSVDTGYSSEPSSGVLTIHDAKKADEVESDAASTKKSDRGDGGSSGSSSKSPLDKKSPPATQKPPPEQQQQQQQQDHQHQSQQHPLQQMQDPLCAHREPSVSPQPRHRLTPSPQPARQQHPHPPPKPRYLEDLSSSEQNSDVDSLYGSLRRNQGMAAQISESDGETTPQGSNGQGRRPGPRRHTVGGAQIREQLLHIDDTERKREAFYELLANRYPQYADKITGMAAFHATTAAERNPRPREPQRRRTTAVTYNPHLNRSLDYDDPGTMSDIEPPTFARGGYARASLPIVRSASSSLERPIGLVFLVYRDETKKALLPNEITTLDTVRALFVRAFPEKLSMEFLDSPKRKIYLLEATTSIFFQLEDLRDIQDHSVLKIHECDSEEPQRVKSYPEIRGRAVQPNSASSRPSSRQGYIGEGYRDDMSKAQSLPASSSQMYQELMHKERAQWEMEQEYLHAQHRRSRSRSQTPEPAERPRSLSTGAPRSRYSHSPDRLPTPERGPPHLIPIPENPRMVANGFRESMNGGHYEALAASRSHPHPPSGHLDPPPHPGRGISPTPGGQGIYESVYGSGGYHNPQSYVSHSTRASLPQGPQRATGPPPPDMRRAGPPNRHSLAFAAMSNPIYDSFPQRTQSYRPAPERDVLPPRPQSTNPHEIHRMERMEQQIASLAAWVHQAQSPPSEPVRRGPGSSRSLSDIPTSYSVRNPVVTHDMKEKINDLQCRMQELRVELQGLRRMEQLNQEAMREAFSDTLCKLRTVMGAVPGADNQVIRHQRLEISSLAEAYLQDKTRVEKELSDLERSVDELKEDVLNRKCRINVSDVEGLALMLSNITKTLADQKVRFPQVRDNLKRVMAGEVEIVVKEEKFLKDEPLQIDSALKRCKNLTSTLYTLKRLAAVQDTRPPQIPTVAMESKEVGDHEKMAILESIRAMVPDHDNRLEKLEAADASRERKKKIVTQQESLRFTKTLQTATKSLKPADTQTSSGKAKSDSETDCKKSAAGSEWDNRKTEPPEIPAKPARLMSASEVKKLEAGGGSGHGGSELATSHPLSPVSHTVTVTSQISDSGDKKVTSEDVSSHRSSARSAFFSSMQSPPTSPMSKSDGSKTSSKLPSASKAGGGSSSGPTSSTASSSSSSISPSHSKQASGVYFQALSPTKSRSAFSSIPLPSKPSAAADKDDCADKGRKVPPPPPPRKSSAKYPLGLTSSSLSPNANGGVETSQVRRNSGDRSADTRSKVTSPKSPTASGPLSSSTPKPVTPQKPAMSKFQKDLAAGIYSNLNRPDLQNQKMTPDRLLTTMVSPPPAAVTTNSQDPQDEADLSGSESTGSSTSLDSQQGVALLRSNSSALAANRGPKPHPPQRHSSLSAKGSSSEDSGTKTKTQMLQERVRKSQEAGKSSAFPQVNGLNGAKNGHKT</sequence>
<feature type="domain" description="Actin interacting protein 3-like C-terminal" evidence="4">
    <location>
        <begin position="963"/>
        <end position="1051"/>
    </location>
</feature>
<feature type="coiled-coil region" evidence="2">
    <location>
        <begin position="1439"/>
        <end position="1473"/>
    </location>
</feature>
<feature type="compositionally biased region" description="Basic and acidic residues" evidence="3">
    <location>
        <begin position="192"/>
        <end position="212"/>
    </location>
</feature>
<feature type="compositionally biased region" description="Basic and acidic residues" evidence="3">
    <location>
        <begin position="626"/>
        <end position="646"/>
    </location>
</feature>
<evidence type="ECO:0000256" key="1">
    <source>
        <dbReference type="ARBA" id="ARBA00023054"/>
    </source>
</evidence>
<feature type="compositionally biased region" description="Basic and acidic residues" evidence="3">
    <location>
        <begin position="1831"/>
        <end position="1841"/>
    </location>
</feature>
<feature type="region of interest" description="Disordered" evidence="3">
    <location>
        <begin position="1627"/>
        <end position="2070"/>
    </location>
</feature>
<feature type="compositionally biased region" description="Polar residues" evidence="3">
    <location>
        <begin position="663"/>
        <end position="673"/>
    </location>
</feature>
<feature type="domain" description="Actin interacting protein 3-like C-terminal" evidence="4">
    <location>
        <begin position="1350"/>
        <end position="1616"/>
    </location>
</feature>
<feature type="compositionally biased region" description="Low complexity" evidence="3">
    <location>
        <begin position="1"/>
        <end position="35"/>
    </location>
</feature>
<feature type="compositionally biased region" description="Low complexity" evidence="3">
    <location>
        <begin position="466"/>
        <end position="478"/>
    </location>
</feature>
<feature type="compositionally biased region" description="Polar residues" evidence="3">
    <location>
        <begin position="1627"/>
        <end position="1643"/>
    </location>
</feature>
<feature type="region of interest" description="Disordered" evidence="3">
    <location>
        <begin position="1044"/>
        <end position="1077"/>
    </location>
</feature>
<proteinExistence type="predicted"/>
<feature type="compositionally biased region" description="Polar residues" evidence="3">
    <location>
        <begin position="817"/>
        <end position="829"/>
    </location>
</feature>
<feature type="compositionally biased region" description="Basic and acidic residues" evidence="3">
    <location>
        <begin position="1881"/>
        <end position="1891"/>
    </location>
</feature>
<reference evidence="5 6" key="1">
    <citation type="submission" date="2024-02" db="EMBL/GenBank/DDBJ databases">
        <title>Chromosome-scale genome assembly of the rough periwinkle Littorina saxatilis.</title>
        <authorList>
            <person name="De Jode A."/>
            <person name="Faria R."/>
            <person name="Formenti G."/>
            <person name="Sims Y."/>
            <person name="Smith T.P."/>
            <person name="Tracey A."/>
            <person name="Wood J.M.D."/>
            <person name="Zagrodzka Z.B."/>
            <person name="Johannesson K."/>
            <person name="Butlin R.K."/>
            <person name="Leder E.H."/>
        </authorList>
    </citation>
    <scope>NUCLEOTIDE SEQUENCE [LARGE SCALE GENOMIC DNA]</scope>
    <source>
        <strain evidence="5">Snail1</strain>
        <tissue evidence="5">Muscle</tissue>
    </source>
</reference>
<keyword evidence="6" id="KW-1185">Reference proteome</keyword>
<evidence type="ECO:0000256" key="3">
    <source>
        <dbReference type="SAM" id="MobiDB-lite"/>
    </source>
</evidence>
<feature type="compositionally biased region" description="Basic and acidic residues" evidence="3">
    <location>
        <begin position="1044"/>
        <end position="1055"/>
    </location>
</feature>
<feature type="compositionally biased region" description="Polar residues" evidence="3">
    <location>
        <begin position="1933"/>
        <end position="1945"/>
    </location>
</feature>
<dbReference type="Gene3D" id="1.20.58.1540">
    <property type="entry name" value="Actin interacting protein 3, C-terminal domain"/>
    <property type="match status" value="1"/>
</dbReference>
<accession>A0AAN9BSP6</accession>
<evidence type="ECO:0000259" key="4">
    <source>
        <dbReference type="Pfam" id="PF03915"/>
    </source>
</evidence>